<dbReference type="Gene3D" id="2.30.40.10">
    <property type="entry name" value="Urease, subunit C, domain 1"/>
    <property type="match status" value="1"/>
</dbReference>
<evidence type="ECO:0000259" key="9">
    <source>
        <dbReference type="Pfam" id="PF01979"/>
    </source>
</evidence>
<evidence type="ECO:0000256" key="6">
    <source>
        <dbReference type="ARBA" id="ARBA00022833"/>
    </source>
</evidence>
<evidence type="ECO:0000313" key="11">
    <source>
        <dbReference type="Proteomes" id="UP000278886"/>
    </source>
</evidence>
<feature type="domain" description="Amidohydrolase-related" evidence="9">
    <location>
        <begin position="76"/>
        <end position="436"/>
    </location>
</feature>
<accession>A0A387B9F7</accession>
<keyword evidence="6 8" id="KW-0862">Zinc</keyword>
<evidence type="ECO:0000256" key="8">
    <source>
        <dbReference type="RuleBase" id="RU366009"/>
    </source>
</evidence>
<comment type="cofactor">
    <cofactor evidence="8">
        <name>Zn(2+)</name>
        <dbReference type="ChEBI" id="CHEBI:29105"/>
    </cofactor>
    <text evidence="8">Binds 1 zinc ion per subunit.</text>
</comment>
<proteinExistence type="inferred from homology"/>
<evidence type="ECO:0000313" key="10">
    <source>
        <dbReference type="EMBL" id="AYF99017.1"/>
    </source>
</evidence>
<organism evidence="10 11">
    <name type="scientific">Protaetiibacter intestinalis</name>
    <dbReference type="NCBI Taxonomy" id="2419774"/>
    <lineage>
        <taxon>Bacteria</taxon>
        <taxon>Bacillati</taxon>
        <taxon>Actinomycetota</taxon>
        <taxon>Actinomycetes</taxon>
        <taxon>Micrococcales</taxon>
        <taxon>Microbacteriaceae</taxon>
        <taxon>Protaetiibacter</taxon>
    </lineage>
</organism>
<dbReference type="FunFam" id="3.20.20.140:FF:000022">
    <property type="entry name" value="Guanine deaminase"/>
    <property type="match status" value="1"/>
</dbReference>
<dbReference type="SUPFAM" id="SSF51338">
    <property type="entry name" value="Composite domain of metallo-dependent hydrolases"/>
    <property type="match status" value="1"/>
</dbReference>
<evidence type="ECO:0000256" key="4">
    <source>
        <dbReference type="ARBA" id="ARBA00022723"/>
    </source>
</evidence>
<keyword evidence="11" id="KW-1185">Reference proteome</keyword>
<protein>
    <recommendedName>
        <fullName evidence="3 7">Guanine deaminase</fullName>
        <shortName evidence="8">Guanase</shortName>
        <ecNumber evidence="3 7">3.5.4.3</ecNumber>
    </recommendedName>
    <alternativeName>
        <fullName evidence="8">Guanine aminohydrolase</fullName>
    </alternativeName>
</protein>
<evidence type="ECO:0000256" key="2">
    <source>
        <dbReference type="ARBA" id="ARBA00006745"/>
    </source>
</evidence>
<dbReference type="SUPFAM" id="SSF51556">
    <property type="entry name" value="Metallo-dependent hydrolases"/>
    <property type="match status" value="1"/>
</dbReference>
<dbReference type="EC" id="3.5.4.3" evidence="3 7"/>
<reference evidence="11" key="1">
    <citation type="submission" date="2018-09" db="EMBL/GenBank/DDBJ databases">
        <title>Genome sequencing of strain 2DFWR-13.</title>
        <authorList>
            <person name="Heo J."/>
            <person name="Kim S.-J."/>
            <person name="Kwon S.-W."/>
        </authorList>
    </citation>
    <scope>NUCLEOTIDE SEQUENCE [LARGE SCALE GENOMIC DNA]</scope>
    <source>
        <strain evidence="11">2DFWR-13</strain>
    </source>
</reference>
<dbReference type="EMBL" id="CP032630">
    <property type="protein sequence ID" value="AYF99017.1"/>
    <property type="molecule type" value="Genomic_DNA"/>
</dbReference>
<name>A0A387B9F7_9MICO</name>
<comment type="similarity">
    <text evidence="2 8">Belongs to the metallo-dependent hydrolases superfamily. ATZ/TRZ family.</text>
</comment>
<dbReference type="InterPro" id="IPR011059">
    <property type="entry name" value="Metal-dep_hydrolase_composite"/>
</dbReference>
<comment type="catalytic activity">
    <reaction evidence="8">
        <text>guanine + H2O + H(+) = xanthine + NH4(+)</text>
        <dbReference type="Rhea" id="RHEA:14665"/>
        <dbReference type="ChEBI" id="CHEBI:15377"/>
        <dbReference type="ChEBI" id="CHEBI:15378"/>
        <dbReference type="ChEBI" id="CHEBI:16235"/>
        <dbReference type="ChEBI" id="CHEBI:17712"/>
        <dbReference type="ChEBI" id="CHEBI:28938"/>
        <dbReference type="EC" id="3.5.4.3"/>
    </reaction>
</comment>
<sequence length="442" mass="46337">MSFAPAPEGHAPARAIRGHLVTITGDPFGPNPAALVEHPDGLLVMQDGLIAAVGPYAETAHRIPPGATVDDHRGRIVSAGFVDAHTHYPQTGIVGAHGAQLIDWLENFTFPAELAFTDPDHAAAVARVFFDTILRAGTTTALSFGTSSPVSVDAFFAESLRRGTRMVAGKVLMDRNAPAGLLDTADAGAAESAELIARWHGTGRNGYAVTPRFAPTSTRAQLDAAGELLRAHPGVLLHTHLCENDAELAWVRELFPEAHGYLDVYDRAGLVGERSVFAHGIHLRTDERARLADAGAAIAHCPSSNLFLGSGLFSLRRAADAGVRVALGTDIGAGTSFSLLRTMASAYEVAHLDGLSLGAAELLYLATLGGARALGLGDRIGSLEVGKEADLVVLDPAATELLAFRSARASSVEELLFVLATLGDDRTTAATYVAGHPAYLRD</sequence>
<keyword evidence="5 8" id="KW-0378">Hydrolase</keyword>
<gene>
    <name evidence="10" type="primary">guaD</name>
    <name evidence="10" type="ORF">D7I47_12640</name>
</gene>
<evidence type="ECO:0000256" key="5">
    <source>
        <dbReference type="ARBA" id="ARBA00022801"/>
    </source>
</evidence>
<dbReference type="UniPathway" id="UPA00603">
    <property type="reaction ID" value="UER00660"/>
</dbReference>
<dbReference type="GO" id="GO:0008892">
    <property type="term" value="F:guanine deaminase activity"/>
    <property type="evidence" value="ECO:0007669"/>
    <property type="project" value="UniProtKB-UniRule"/>
</dbReference>
<dbReference type="Proteomes" id="UP000278886">
    <property type="component" value="Chromosome"/>
</dbReference>
<dbReference type="InterPro" id="IPR006680">
    <property type="entry name" value="Amidohydro-rel"/>
</dbReference>
<evidence type="ECO:0000256" key="7">
    <source>
        <dbReference type="NCBIfam" id="TIGR02967"/>
    </source>
</evidence>
<dbReference type="InterPro" id="IPR032466">
    <property type="entry name" value="Metal_Hydrolase"/>
</dbReference>
<dbReference type="NCBIfam" id="NF006679">
    <property type="entry name" value="PRK09228.1"/>
    <property type="match status" value="1"/>
</dbReference>
<dbReference type="Pfam" id="PF01979">
    <property type="entry name" value="Amidohydro_1"/>
    <property type="match status" value="1"/>
</dbReference>
<dbReference type="AlphaFoldDB" id="A0A387B9F7"/>
<dbReference type="InterPro" id="IPR051607">
    <property type="entry name" value="Metallo-dep_hydrolases"/>
</dbReference>
<dbReference type="GO" id="GO:0005829">
    <property type="term" value="C:cytosol"/>
    <property type="evidence" value="ECO:0007669"/>
    <property type="project" value="TreeGrafter"/>
</dbReference>
<dbReference type="RefSeq" id="WP_120763386.1">
    <property type="nucleotide sequence ID" value="NZ_CP032630.1"/>
</dbReference>
<comment type="pathway">
    <text evidence="1 8">Purine metabolism; guanine degradation; xanthine from guanine: step 1/1.</text>
</comment>
<evidence type="ECO:0000256" key="3">
    <source>
        <dbReference type="ARBA" id="ARBA00012781"/>
    </source>
</evidence>
<dbReference type="InterPro" id="IPR014311">
    <property type="entry name" value="Guanine_deaminase"/>
</dbReference>
<dbReference type="KEGG" id="lyd:D7I47_12640"/>
<comment type="function">
    <text evidence="8">Catalyzes the hydrolytic deamination of guanine, producing xanthine and ammonia.</text>
</comment>
<keyword evidence="4 8" id="KW-0479">Metal-binding</keyword>
<dbReference type="OrthoDB" id="3189065at2"/>
<dbReference type="PANTHER" id="PTHR11271">
    <property type="entry name" value="GUANINE DEAMINASE"/>
    <property type="match status" value="1"/>
</dbReference>
<dbReference type="GO" id="GO:0006147">
    <property type="term" value="P:guanine catabolic process"/>
    <property type="evidence" value="ECO:0007669"/>
    <property type="project" value="UniProtKB-UniRule"/>
</dbReference>
<dbReference type="GO" id="GO:0008270">
    <property type="term" value="F:zinc ion binding"/>
    <property type="evidence" value="ECO:0007669"/>
    <property type="project" value="UniProtKB-UniRule"/>
</dbReference>
<dbReference type="NCBIfam" id="TIGR02967">
    <property type="entry name" value="guan_deamin"/>
    <property type="match status" value="1"/>
</dbReference>
<dbReference type="Gene3D" id="3.20.20.140">
    <property type="entry name" value="Metal-dependent hydrolases"/>
    <property type="match status" value="1"/>
</dbReference>
<dbReference type="PANTHER" id="PTHR11271:SF6">
    <property type="entry name" value="GUANINE DEAMINASE"/>
    <property type="match status" value="1"/>
</dbReference>
<evidence type="ECO:0000256" key="1">
    <source>
        <dbReference type="ARBA" id="ARBA00004984"/>
    </source>
</evidence>